<dbReference type="InterPro" id="IPR043129">
    <property type="entry name" value="ATPase_NBD"/>
</dbReference>
<proteinExistence type="inferred from homology"/>
<comment type="caution">
    <text evidence="8">The sequence shown here is derived from an EMBL/GenBank/DDBJ whole genome shotgun (WGS) entry which is preliminary data.</text>
</comment>
<sequence length="448" mass="46290">MLKTAARPKAEAAKKDSREGLKAALAPPKVVAAVDLGASKVACFIMKPDGVRRGDRTLTTCGVGYVQSRGVRGGAIVDLDEASAAIAQAVERAENVAGVNVQGVTISTAGGQLTSSRVQGRVSIGARPIADNDLVRAIQNALAQIKLPGRRAIHIVPIAWAVDGQGGVRDPRAMFGKTLGVELLVVSVAETVFNTLGACVERAHLQLEGVVAAPFVSALAALEEDEMDLGSVCIDMGGGSTSASVFRGGSLVHVETVPVGGHHVTQDIARGLSTSIAGAERIKTLHGSAIASANEDREMIEAPPRGDDPGAGPVVAPRSLLKGIIAPRVEETLELLRDRLKSAGAPIEPGAGLVLTGGASQLAGVREVAVRVFDRPVRLGRPRRVPHLADAASGPAFTAAAGILHRAAFGPREAVSPKQLASSKLRREPLDPRANPVAKAAAWLRDNL</sequence>
<dbReference type="InterPro" id="IPR020823">
    <property type="entry name" value="Cell_div_FtsA"/>
</dbReference>
<keyword evidence="1 5" id="KW-1003">Cell membrane</keyword>
<name>A0A328BGR8_9CAUL</name>
<comment type="similarity">
    <text evidence="5 6">Belongs to the FtsA/MreB family.</text>
</comment>
<dbReference type="SUPFAM" id="SSF53067">
    <property type="entry name" value="Actin-like ATPase domain"/>
    <property type="match status" value="2"/>
</dbReference>
<evidence type="ECO:0000256" key="6">
    <source>
        <dbReference type="PIRNR" id="PIRNR003101"/>
    </source>
</evidence>
<dbReference type="GO" id="GO:0043093">
    <property type="term" value="P:FtsZ-dependent cytokinesis"/>
    <property type="evidence" value="ECO:0007669"/>
    <property type="project" value="UniProtKB-UniRule"/>
</dbReference>
<dbReference type="CDD" id="cd24048">
    <property type="entry name" value="ASKHA_NBD_FtsA"/>
    <property type="match status" value="1"/>
</dbReference>
<dbReference type="AlphaFoldDB" id="A0A328BGR8"/>
<dbReference type="RefSeq" id="WP_111275759.1">
    <property type="nucleotide sequence ID" value="NZ_QFYS01000003.1"/>
</dbReference>
<gene>
    <name evidence="5 8" type="primary">ftsA</name>
    <name evidence="8" type="ORF">DJ019_09415</name>
</gene>
<evidence type="ECO:0000256" key="5">
    <source>
        <dbReference type="HAMAP-Rule" id="MF_02033"/>
    </source>
</evidence>
<dbReference type="Proteomes" id="UP000249524">
    <property type="component" value="Unassembled WGS sequence"/>
</dbReference>
<evidence type="ECO:0000256" key="1">
    <source>
        <dbReference type="ARBA" id="ARBA00022475"/>
    </source>
</evidence>
<dbReference type="PIRSF" id="PIRSF003101">
    <property type="entry name" value="FtsA"/>
    <property type="match status" value="1"/>
</dbReference>
<evidence type="ECO:0000313" key="9">
    <source>
        <dbReference type="Proteomes" id="UP000249524"/>
    </source>
</evidence>
<keyword evidence="2 5" id="KW-0132">Cell division</keyword>
<evidence type="ECO:0000313" key="8">
    <source>
        <dbReference type="EMBL" id="RAK66450.1"/>
    </source>
</evidence>
<dbReference type="OrthoDB" id="9810567at2"/>
<comment type="subcellular location">
    <subcellularLocation>
        <location evidence="5">Cell membrane</location>
        <topology evidence="5">Peripheral membrane protein</topology>
        <orientation evidence="5">Cytoplasmic side</orientation>
    </subcellularLocation>
    <text evidence="5">Localizes to the Z ring in an FtsZ-dependent manner. Targeted to the membrane through a conserved C-terminal amphipathic helix.</text>
</comment>
<dbReference type="EMBL" id="QFYS01000003">
    <property type="protein sequence ID" value="RAK66450.1"/>
    <property type="molecule type" value="Genomic_DNA"/>
</dbReference>
<keyword evidence="4 5" id="KW-0131">Cell cycle</keyword>
<organism evidence="8 9">
    <name type="scientific">Phenylobacterium kunshanense</name>
    <dbReference type="NCBI Taxonomy" id="1445034"/>
    <lineage>
        <taxon>Bacteria</taxon>
        <taxon>Pseudomonadati</taxon>
        <taxon>Pseudomonadota</taxon>
        <taxon>Alphaproteobacteria</taxon>
        <taxon>Caulobacterales</taxon>
        <taxon>Caulobacteraceae</taxon>
        <taxon>Phenylobacterium</taxon>
    </lineage>
</organism>
<keyword evidence="9" id="KW-1185">Reference proteome</keyword>
<dbReference type="GO" id="GO:0032153">
    <property type="term" value="C:cell division site"/>
    <property type="evidence" value="ECO:0007669"/>
    <property type="project" value="UniProtKB-UniRule"/>
</dbReference>
<dbReference type="InterPro" id="IPR003494">
    <property type="entry name" value="SHS2_FtsA"/>
</dbReference>
<reference evidence="8 9" key="1">
    <citation type="submission" date="2018-05" db="EMBL/GenBank/DDBJ databases">
        <authorList>
            <person name="Lanie J.A."/>
            <person name="Ng W.-L."/>
            <person name="Kazmierczak K.M."/>
            <person name="Andrzejewski T.M."/>
            <person name="Davidsen T.M."/>
            <person name="Wayne K.J."/>
            <person name="Tettelin H."/>
            <person name="Glass J.I."/>
            <person name="Rusch D."/>
            <person name="Podicherti R."/>
            <person name="Tsui H.-C.T."/>
            <person name="Winkler M.E."/>
        </authorList>
    </citation>
    <scope>NUCLEOTIDE SEQUENCE [LARGE SCALE GENOMIC DNA]</scope>
    <source>
        <strain evidence="8 9">BUT-10</strain>
    </source>
</reference>
<dbReference type="Gene3D" id="3.30.420.40">
    <property type="match status" value="1"/>
</dbReference>
<dbReference type="NCBIfam" id="TIGR01174">
    <property type="entry name" value="ftsA"/>
    <property type="match status" value="1"/>
</dbReference>
<dbReference type="HAMAP" id="MF_02033">
    <property type="entry name" value="FtsA"/>
    <property type="match status" value="1"/>
</dbReference>
<dbReference type="PANTHER" id="PTHR32432:SF4">
    <property type="entry name" value="CELL DIVISION PROTEIN FTSA"/>
    <property type="match status" value="1"/>
</dbReference>
<accession>A0A328BGR8</accession>
<evidence type="ECO:0000259" key="7">
    <source>
        <dbReference type="SMART" id="SM00842"/>
    </source>
</evidence>
<evidence type="ECO:0000256" key="4">
    <source>
        <dbReference type="ARBA" id="ARBA00023306"/>
    </source>
</evidence>
<evidence type="ECO:0000256" key="3">
    <source>
        <dbReference type="ARBA" id="ARBA00023136"/>
    </source>
</evidence>
<dbReference type="Pfam" id="PF02491">
    <property type="entry name" value="SHS2_FTSA"/>
    <property type="match status" value="1"/>
</dbReference>
<dbReference type="Pfam" id="PF14450">
    <property type="entry name" value="FtsA"/>
    <property type="match status" value="1"/>
</dbReference>
<dbReference type="GO" id="GO:0009898">
    <property type="term" value="C:cytoplasmic side of plasma membrane"/>
    <property type="evidence" value="ECO:0007669"/>
    <property type="project" value="UniProtKB-UniRule"/>
</dbReference>
<dbReference type="InterPro" id="IPR050696">
    <property type="entry name" value="FtsA/MreB"/>
</dbReference>
<protein>
    <recommendedName>
        <fullName evidence="5 6">Cell division protein FtsA</fullName>
    </recommendedName>
</protein>
<keyword evidence="3 5" id="KW-0472">Membrane</keyword>
<comment type="function">
    <text evidence="5 6">Cell division protein that is involved in the assembly of the Z ring. May serve as a membrane anchor for the Z ring.</text>
</comment>
<evidence type="ECO:0000256" key="2">
    <source>
        <dbReference type="ARBA" id="ARBA00022618"/>
    </source>
</evidence>
<comment type="subunit">
    <text evidence="5">Self-interacts. Interacts with FtsZ.</text>
</comment>
<dbReference type="PANTHER" id="PTHR32432">
    <property type="entry name" value="CELL DIVISION PROTEIN FTSA-RELATED"/>
    <property type="match status" value="1"/>
</dbReference>
<feature type="domain" description="SHS2" evidence="7">
    <location>
        <begin position="31"/>
        <end position="221"/>
    </location>
</feature>
<dbReference type="SMART" id="SM00842">
    <property type="entry name" value="FtsA"/>
    <property type="match status" value="1"/>
</dbReference>